<feature type="non-terminal residue" evidence="2">
    <location>
        <position position="129"/>
    </location>
</feature>
<dbReference type="PROSITE" id="PS51257">
    <property type="entry name" value="PROKAR_LIPOPROTEIN"/>
    <property type="match status" value="1"/>
</dbReference>
<sequence>MLKRRGNDQDVAAVALSIASCFCTQYSNGGPACATCIGNAPSLVGKNSTTLFETLIADCASDSTGASAATVVQPIIKAAVLADIAASSSSSSSSSSSATSASSSANSASASKTSSALNLKGSILVAAAA</sequence>
<dbReference type="EMBL" id="JADGJH010004612">
    <property type="protein sequence ID" value="KAJ3085185.1"/>
    <property type="molecule type" value="Genomic_DNA"/>
</dbReference>
<gene>
    <name evidence="2" type="ORF">HK100_009135</name>
</gene>
<accession>A0AAD5X7G9</accession>
<reference evidence="2" key="1">
    <citation type="submission" date="2020-05" db="EMBL/GenBank/DDBJ databases">
        <title>Phylogenomic resolution of chytrid fungi.</title>
        <authorList>
            <person name="Stajich J.E."/>
            <person name="Amses K."/>
            <person name="Simmons R."/>
            <person name="Seto K."/>
            <person name="Myers J."/>
            <person name="Bonds A."/>
            <person name="Quandt C.A."/>
            <person name="Barry K."/>
            <person name="Liu P."/>
            <person name="Grigoriev I."/>
            <person name="Longcore J.E."/>
            <person name="James T.Y."/>
        </authorList>
    </citation>
    <scope>NUCLEOTIDE SEQUENCE</scope>
    <source>
        <strain evidence="2">JEL0513</strain>
    </source>
</reference>
<dbReference type="Proteomes" id="UP001211907">
    <property type="component" value="Unassembled WGS sequence"/>
</dbReference>
<protein>
    <submittedName>
        <fullName evidence="2">Uncharacterized protein</fullName>
    </submittedName>
</protein>
<feature type="region of interest" description="Disordered" evidence="1">
    <location>
        <begin position="88"/>
        <end position="115"/>
    </location>
</feature>
<keyword evidence="3" id="KW-1185">Reference proteome</keyword>
<dbReference type="AlphaFoldDB" id="A0AAD5X7G9"/>
<proteinExistence type="predicted"/>
<evidence type="ECO:0000313" key="3">
    <source>
        <dbReference type="Proteomes" id="UP001211907"/>
    </source>
</evidence>
<evidence type="ECO:0000256" key="1">
    <source>
        <dbReference type="SAM" id="MobiDB-lite"/>
    </source>
</evidence>
<organism evidence="2 3">
    <name type="scientific">Physocladia obscura</name>
    <dbReference type="NCBI Taxonomy" id="109957"/>
    <lineage>
        <taxon>Eukaryota</taxon>
        <taxon>Fungi</taxon>
        <taxon>Fungi incertae sedis</taxon>
        <taxon>Chytridiomycota</taxon>
        <taxon>Chytridiomycota incertae sedis</taxon>
        <taxon>Chytridiomycetes</taxon>
        <taxon>Chytridiales</taxon>
        <taxon>Chytriomycetaceae</taxon>
        <taxon>Physocladia</taxon>
    </lineage>
</organism>
<comment type="caution">
    <text evidence="2">The sequence shown here is derived from an EMBL/GenBank/DDBJ whole genome shotgun (WGS) entry which is preliminary data.</text>
</comment>
<name>A0AAD5X7G9_9FUNG</name>
<evidence type="ECO:0000313" key="2">
    <source>
        <dbReference type="EMBL" id="KAJ3085185.1"/>
    </source>
</evidence>